<gene>
    <name evidence="1" type="ORF">Tcan_16277</name>
</gene>
<evidence type="ECO:0000313" key="2">
    <source>
        <dbReference type="Proteomes" id="UP000031036"/>
    </source>
</evidence>
<comment type="caution">
    <text evidence="1">The sequence shown here is derived from an EMBL/GenBank/DDBJ whole genome shotgun (WGS) entry which is preliminary data.</text>
</comment>
<organism evidence="1 2">
    <name type="scientific">Toxocara canis</name>
    <name type="common">Canine roundworm</name>
    <dbReference type="NCBI Taxonomy" id="6265"/>
    <lineage>
        <taxon>Eukaryota</taxon>
        <taxon>Metazoa</taxon>
        <taxon>Ecdysozoa</taxon>
        <taxon>Nematoda</taxon>
        <taxon>Chromadorea</taxon>
        <taxon>Rhabditida</taxon>
        <taxon>Spirurina</taxon>
        <taxon>Ascaridomorpha</taxon>
        <taxon>Ascaridoidea</taxon>
        <taxon>Toxocaridae</taxon>
        <taxon>Toxocara</taxon>
    </lineage>
</organism>
<keyword evidence="2" id="KW-1185">Reference proteome</keyword>
<accession>A0A0B2V011</accession>
<evidence type="ECO:0000313" key="1">
    <source>
        <dbReference type="EMBL" id="KHN75088.1"/>
    </source>
</evidence>
<dbReference type="AlphaFoldDB" id="A0A0B2V011"/>
<dbReference type="OrthoDB" id="5802147at2759"/>
<dbReference type="Proteomes" id="UP000031036">
    <property type="component" value="Unassembled WGS sequence"/>
</dbReference>
<dbReference type="EMBL" id="JPKZ01002783">
    <property type="protein sequence ID" value="KHN75088.1"/>
    <property type="molecule type" value="Genomic_DNA"/>
</dbReference>
<sequence length="189" mass="21860">MVEKKEKNFDNVERTLVQLAHLSLDVDDAREGPSNARQQLVSTLDVMQRQPAKKANFFFRKPNFLIRPATFNFRPPNYRNKYRYRPYIRPRRKYVPISCERMQNITLSIVEKLSRIKLEKIEDVEELKLTLILSPTSSNRCAGSCSMEASRCSPIDEGVAGEVAELAEYFSQFVAMKLKMSPLAESMYV</sequence>
<name>A0A0B2V011_TOXCA</name>
<protein>
    <recommendedName>
        <fullName evidence="3">Oxidative stress-responsive serine-rich protein 1</fullName>
    </recommendedName>
</protein>
<reference evidence="1 2" key="1">
    <citation type="submission" date="2014-11" db="EMBL/GenBank/DDBJ databases">
        <title>Genetic blueprint of the zoonotic pathogen Toxocara canis.</title>
        <authorList>
            <person name="Zhu X.-Q."/>
            <person name="Korhonen P.K."/>
            <person name="Cai H."/>
            <person name="Young N.D."/>
            <person name="Nejsum P."/>
            <person name="von Samson-Himmelstjerna G."/>
            <person name="Boag P.R."/>
            <person name="Tan P."/>
            <person name="Li Q."/>
            <person name="Min J."/>
            <person name="Yang Y."/>
            <person name="Wang X."/>
            <person name="Fang X."/>
            <person name="Hall R.S."/>
            <person name="Hofmann A."/>
            <person name="Sternberg P.W."/>
            <person name="Jex A.R."/>
            <person name="Gasser R.B."/>
        </authorList>
    </citation>
    <scope>NUCLEOTIDE SEQUENCE [LARGE SCALE GENOMIC DNA]</scope>
    <source>
        <strain evidence="1">PN_DK_2014</strain>
    </source>
</reference>
<proteinExistence type="predicted"/>
<evidence type="ECO:0008006" key="3">
    <source>
        <dbReference type="Google" id="ProtNLM"/>
    </source>
</evidence>